<dbReference type="EMBL" id="JAMQAW010000007">
    <property type="protein sequence ID" value="MCM2388405.1"/>
    <property type="molecule type" value="Genomic_DNA"/>
</dbReference>
<dbReference type="Proteomes" id="UP001431429">
    <property type="component" value="Unassembled WGS sequence"/>
</dbReference>
<feature type="domain" description="TerD" evidence="2">
    <location>
        <begin position="4"/>
        <end position="163"/>
    </location>
</feature>
<dbReference type="PANTHER" id="PTHR32097">
    <property type="entry name" value="CAMP-BINDING PROTEIN 1-RELATED"/>
    <property type="match status" value="1"/>
</dbReference>
<sequence>MSSLSKGVRKVEVSLRWDPSPLGEAAHDLDIVAATYSASAPHGDPAYVVHFDSRSPDGTITLTRDSKTGQGFGADEVLTLEFDRLAATYGRVVVGVAIQQRDRRRTFGDVTNTVVRIAEGPTELWKSTLPELSDATAAVVAEFVRGESGTWQFHEVVRGFDADPQSFIGLMGRD</sequence>
<name>A0ABT0ULA9_9ACTN</name>
<keyword evidence="4" id="KW-1185">Reference proteome</keyword>
<evidence type="ECO:0000256" key="1">
    <source>
        <dbReference type="ARBA" id="ARBA00008775"/>
    </source>
</evidence>
<organism evidence="3 4">
    <name type="scientific">Streptomyces albipurpureus</name>
    <dbReference type="NCBI Taxonomy" id="2897419"/>
    <lineage>
        <taxon>Bacteria</taxon>
        <taxon>Bacillati</taxon>
        <taxon>Actinomycetota</taxon>
        <taxon>Actinomycetes</taxon>
        <taxon>Kitasatosporales</taxon>
        <taxon>Streptomycetaceae</taxon>
        <taxon>Streptomyces</taxon>
    </lineage>
</organism>
<proteinExistence type="inferred from homology"/>
<gene>
    <name evidence="3" type="ORF">NBG84_08855</name>
</gene>
<dbReference type="InterPro" id="IPR051324">
    <property type="entry name" value="Stress/Tellurium_Resist"/>
</dbReference>
<dbReference type="PANTHER" id="PTHR32097:SF4">
    <property type="entry name" value="GENERAL STRESS PROTEIN 16U"/>
    <property type="match status" value="1"/>
</dbReference>
<evidence type="ECO:0000259" key="2">
    <source>
        <dbReference type="Pfam" id="PF02342"/>
    </source>
</evidence>
<dbReference type="Pfam" id="PF02342">
    <property type="entry name" value="TerD"/>
    <property type="match status" value="1"/>
</dbReference>
<accession>A0ABT0ULA9</accession>
<evidence type="ECO:0000313" key="4">
    <source>
        <dbReference type="Proteomes" id="UP001431429"/>
    </source>
</evidence>
<reference evidence="3" key="1">
    <citation type="submission" date="2022-06" db="EMBL/GenBank/DDBJ databases">
        <title>Genome public.</title>
        <authorList>
            <person name="Sun Q."/>
        </authorList>
    </citation>
    <scope>NUCLEOTIDE SEQUENCE</scope>
    <source>
        <strain evidence="3">CWNU-1</strain>
    </source>
</reference>
<dbReference type="CDD" id="cd06974">
    <property type="entry name" value="TerD_like"/>
    <property type="match status" value="1"/>
</dbReference>
<dbReference type="InterPro" id="IPR013055">
    <property type="entry name" value="Tachy_Neuro_lke_CS"/>
</dbReference>
<comment type="caution">
    <text evidence="3">The sequence shown here is derived from an EMBL/GenBank/DDBJ whole genome shotgun (WGS) entry which is preliminary data.</text>
</comment>
<dbReference type="InterPro" id="IPR003325">
    <property type="entry name" value="TerD"/>
</dbReference>
<comment type="similarity">
    <text evidence="1">Belongs to the CAPAB/TerDEXZ family.</text>
</comment>
<dbReference type="PROSITE" id="PS00267">
    <property type="entry name" value="TACHYKININ"/>
    <property type="match status" value="1"/>
</dbReference>
<protein>
    <submittedName>
        <fullName evidence="3">TerD family protein</fullName>
    </submittedName>
</protein>
<dbReference type="Gene3D" id="2.60.60.30">
    <property type="entry name" value="sav2460 like domains"/>
    <property type="match status" value="1"/>
</dbReference>
<evidence type="ECO:0000313" key="3">
    <source>
        <dbReference type="EMBL" id="MCM2388405.1"/>
    </source>
</evidence>